<feature type="transmembrane region" description="Helical" evidence="8">
    <location>
        <begin position="262"/>
        <end position="284"/>
    </location>
</feature>
<comment type="similarity">
    <text evidence="2">Belongs to the autoinducer-2 exporter (AI-2E) (TC 2.A.86) family.</text>
</comment>
<keyword evidence="10" id="KW-1185">Reference proteome</keyword>
<dbReference type="PANTHER" id="PTHR21716:SF53">
    <property type="entry name" value="PERMEASE PERM-RELATED"/>
    <property type="match status" value="1"/>
</dbReference>
<dbReference type="GO" id="GO:0005886">
    <property type="term" value="C:plasma membrane"/>
    <property type="evidence" value="ECO:0007669"/>
    <property type="project" value="UniProtKB-SubCell"/>
</dbReference>
<accession>A0A3G3K4S5</accession>
<dbReference type="Proteomes" id="UP000269097">
    <property type="component" value="Chromosome"/>
</dbReference>
<organism evidence="9 10">
    <name type="scientific">Cohnella candidum</name>
    <dbReference type="NCBI Taxonomy" id="2674991"/>
    <lineage>
        <taxon>Bacteria</taxon>
        <taxon>Bacillati</taxon>
        <taxon>Bacillota</taxon>
        <taxon>Bacilli</taxon>
        <taxon>Bacillales</taxon>
        <taxon>Paenibacillaceae</taxon>
        <taxon>Cohnella</taxon>
    </lineage>
</organism>
<evidence type="ECO:0000256" key="4">
    <source>
        <dbReference type="ARBA" id="ARBA00022475"/>
    </source>
</evidence>
<keyword evidence="5 8" id="KW-0812">Transmembrane</keyword>
<dbReference type="GO" id="GO:0055085">
    <property type="term" value="P:transmembrane transport"/>
    <property type="evidence" value="ECO:0007669"/>
    <property type="project" value="TreeGrafter"/>
</dbReference>
<feature type="transmembrane region" description="Helical" evidence="8">
    <location>
        <begin position="194"/>
        <end position="219"/>
    </location>
</feature>
<dbReference type="EMBL" id="CP033433">
    <property type="protein sequence ID" value="AYQ75516.1"/>
    <property type="molecule type" value="Genomic_DNA"/>
</dbReference>
<name>A0A3G3K4S5_9BACL</name>
<feature type="transmembrane region" description="Helical" evidence="8">
    <location>
        <begin position="20"/>
        <end position="40"/>
    </location>
</feature>
<dbReference type="InterPro" id="IPR002549">
    <property type="entry name" value="AI-2E-like"/>
</dbReference>
<feature type="transmembrane region" description="Helical" evidence="8">
    <location>
        <begin position="225"/>
        <end position="255"/>
    </location>
</feature>
<dbReference type="AlphaFoldDB" id="A0A3G3K4S5"/>
<keyword evidence="6 8" id="KW-1133">Transmembrane helix</keyword>
<reference evidence="9 10" key="1">
    <citation type="submission" date="2018-10" db="EMBL/GenBank/DDBJ databases">
        <title>Genome Sequence of Cohnella sp.</title>
        <authorList>
            <person name="Srinivasan S."/>
            <person name="Kim M.K."/>
        </authorList>
    </citation>
    <scope>NUCLEOTIDE SEQUENCE [LARGE SCALE GENOMIC DNA]</scope>
    <source>
        <strain evidence="9 10">18JY8-7</strain>
    </source>
</reference>
<feature type="transmembrane region" description="Helical" evidence="8">
    <location>
        <begin position="52"/>
        <end position="76"/>
    </location>
</feature>
<evidence type="ECO:0000256" key="5">
    <source>
        <dbReference type="ARBA" id="ARBA00022692"/>
    </source>
</evidence>
<evidence type="ECO:0000256" key="7">
    <source>
        <dbReference type="ARBA" id="ARBA00023136"/>
    </source>
</evidence>
<feature type="transmembrane region" description="Helical" evidence="8">
    <location>
        <begin position="140"/>
        <end position="161"/>
    </location>
</feature>
<evidence type="ECO:0000256" key="8">
    <source>
        <dbReference type="SAM" id="Phobius"/>
    </source>
</evidence>
<comment type="subcellular location">
    <subcellularLocation>
        <location evidence="1">Cell membrane</location>
        <topology evidence="1">Multi-pass membrane protein</topology>
    </subcellularLocation>
</comment>
<evidence type="ECO:0000256" key="1">
    <source>
        <dbReference type="ARBA" id="ARBA00004651"/>
    </source>
</evidence>
<feature type="transmembrane region" description="Helical" evidence="8">
    <location>
        <begin position="296"/>
        <end position="321"/>
    </location>
</feature>
<evidence type="ECO:0000313" key="10">
    <source>
        <dbReference type="Proteomes" id="UP000269097"/>
    </source>
</evidence>
<protein>
    <submittedName>
        <fullName evidence="9">AI-2E family transporter</fullName>
    </submittedName>
</protein>
<evidence type="ECO:0000256" key="6">
    <source>
        <dbReference type="ARBA" id="ARBA00022989"/>
    </source>
</evidence>
<evidence type="ECO:0000256" key="3">
    <source>
        <dbReference type="ARBA" id="ARBA00022448"/>
    </source>
</evidence>
<gene>
    <name evidence="9" type="ORF">EAV92_05950</name>
</gene>
<dbReference type="PANTHER" id="PTHR21716">
    <property type="entry name" value="TRANSMEMBRANE PROTEIN"/>
    <property type="match status" value="1"/>
</dbReference>
<evidence type="ECO:0000256" key="2">
    <source>
        <dbReference type="ARBA" id="ARBA00009773"/>
    </source>
</evidence>
<dbReference type="KEGG" id="coh:EAV92_05950"/>
<proteinExistence type="inferred from homology"/>
<evidence type="ECO:0000313" key="9">
    <source>
        <dbReference type="EMBL" id="AYQ75516.1"/>
    </source>
</evidence>
<keyword evidence="4" id="KW-1003">Cell membrane</keyword>
<keyword evidence="7 8" id="KW-0472">Membrane</keyword>
<sequence length="342" mass="38576">MIYLATKISFLLNPLLKMVHILLIPMIFSGFFYYSLRPLVNYFAHRKVNRSLAILFVYFVLTALIALLGMVIWPILLDQVQTLTDNLPSLIEGFRSQVEQLQHNRFLSMFASGRSDWSTRLSGYLDNSVQAITDYVSQSLVMLSNFFLVAATVPIIVYYLLKEGERLPGILLHFVPRAYRKEGRNMLSDMDAALSGYIVGRIIVTSILSVMLYVGFLLVHLPYALLLAVISFLFNLIPYIGQFIGAVPVLIVAFIDSPAKALWILVIMTAIQIIEGNVISPHVYGMKLDIHPLTTILVLLIGGDLLGLVGILAAIPIYMLLKILILYVYRLFFEEKVEELVD</sequence>
<keyword evidence="3" id="KW-0813">Transport</keyword>
<dbReference type="Pfam" id="PF01594">
    <property type="entry name" value="AI-2E_transport"/>
    <property type="match status" value="1"/>
</dbReference>